<comment type="function">
    <text evidence="9">Phosphorylase is an important allosteric enzyme in carbohydrate metabolism. Enzymes from different sources differ in their regulatory mechanisms and in their natural substrates. However, all known phosphorylases share catalytic and structural properties.</text>
</comment>
<dbReference type="GO" id="GO:0030170">
    <property type="term" value="F:pyridoxal phosphate binding"/>
    <property type="evidence" value="ECO:0007669"/>
    <property type="project" value="InterPro"/>
</dbReference>
<organism evidence="12 14">
    <name type="scientific">Ferrovum myxofaciens</name>
    <dbReference type="NCBI Taxonomy" id="416213"/>
    <lineage>
        <taxon>Bacteria</taxon>
        <taxon>Pseudomonadati</taxon>
        <taxon>Pseudomonadota</taxon>
        <taxon>Betaproteobacteria</taxon>
        <taxon>Ferrovales</taxon>
        <taxon>Ferrovaceae</taxon>
        <taxon>Ferrovum</taxon>
    </lineage>
</organism>
<reference evidence="12 14" key="1">
    <citation type="submission" date="2016-01" db="EMBL/GenBank/DDBJ databases">
        <title>Genome sequence of the acidophilic iron oxidising Ferrovum strain Z-31.</title>
        <authorList>
            <person name="Poehlein A."/>
            <person name="Ullrich S.R."/>
            <person name="Schloemann M."/>
            <person name="Muehling M."/>
            <person name="Daniel R."/>
        </authorList>
    </citation>
    <scope>NUCLEOTIDE SEQUENCE [LARGE SCALE GENOMIC DNA]</scope>
    <source>
        <strain evidence="12 14">Z-31</strain>
    </source>
</reference>
<evidence type="ECO:0000313" key="14">
    <source>
        <dbReference type="Proteomes" id="UP000075653"/>
    </source>
</evidence>
<dbReference type="Proteomes" id="UP000683551">
    <property type="component" value="Chromosome"/>
</dbReference>
<dbReference type="EMBL" id="CP071137">
    <property type="protein sequence ID" value="QWY77481.1"/>
    <property type="molecule type" value="Genomic_DNA"/>
</dbReference>
<evidence type="ECO:0000256" key="9">
    <source>
        <dbReference type="ARBA" id="ARBA00025174"/>
    </source>
</evidence>
<comment type="function">
    <text evidence="11">Allosteric enzyme that catalyzes the rate-limiting step in glycogen catabolism, the phosphorolytic cleavage of glycogen to produce glucose-1-phosphate, and plays a central role in maintaining cellular and organismal glucose homeostasis.</text>
</comment>
<dbReference type="PANTHER" id="PTHR11468:SF3">
    <property type="entry name" value="GLYCOGEN PHOSPHORYLASE, LIVER FORM"/>
    <property type="match status" value="1"/>
</dbReference>
<evidence type="ECO:0000256" key="1">
    <source>
        <dbReference type="ARBA" id="ARBA00001275"/>
    </source>
</evidence>
<accession>A0A149VYY8</accession>
<comment type="catalytic activity">
    <reaction evidence="1 11">
        <text>[(1-&gt;4)-alpha-D-glucosyl](n) + phosphate = [(1-&gt;4)-alpha-D-glucosyl](n-1) + alpha-D-glucose 1-phosphate</text>
        <dbReference type="Rhea" id="RHEA:41732"/>
        <dbReference type="Rhea" id="RHEA-COMP:9584"/>
        <dbReference type="Rhea" id="RHEA-COMP:9586"/>
        <dbReference type="ChEBI" id="CHEBI:15444"/>
        <dbReference type="ChEBI" id="CHEBI:43474"/>
        <dbReference type="ChEBI" id="CHEBI:58601"/>
        <dbReference type="EC" id="2.4.1.1"/>
    </reaction>
</comment>
<evidence type="ECO:0000256" key="10">
    <source>
        <dbReference type="PIRSR" id="PIRSR000460-1"/>
    </source>
</evidence>
<comment type="cofactor">
    <cofactor evidence="2 11">
        <name>pyridoxal 5'-phosphate</name>
        <dbReference type="ChEBI" id="CHEBI:597326"/>
    </cofactor>
</comment>
<dbReference type="EMBL" id="LRRD01000024">
    <property type="protein sequence ID" value="KXW58114.1"/>
    <property type="molecule type" value="Genomic_DNA"/>
</dbReference>
<evidence type="ECO:0000256" key="3">
    <source>
        <dbReference type="ARBA" id="ARBA00006047"/>
    </source>
</evidence>
<dbReference type="EC" id="2.4.1.1" evidence="11"/>
<dbReference type="GO" id="GO:0005737">
    <property type="term" value="C:cytoplasm"/>
    <property type="evidence" value="ECO:0007669"/>
    <property type="project" value="TreeGrafter"/>
</dbReference>
<comment type="similarity">
    <text evidence="3 11">Belongs to the glycogen phosphorylase family.</text>
</comment>
<protein>
    <recommendedName>
        <fullName evidence="11">Alpha-1,4 glucan phosphorylase</fullName>
        <ecNumber evidence="11">2.4.1.1</ecNumber>
    </recommendedName>
</protein>
<accession>A0A859ABC3</accession>
<dbReference type="InterPro" id="IPR035090">
    <property type="entry name" value="Pyridoxal_P_attach_site"/>
</dbReference>
<dbReference type="NCBIfam" id="TIGR02093">
    <property type="entry name" value="P_ylase"/>
    <property type="match status" value="1"/>
</dbReference>
<dbReference type="PANTHER" id="PTHR11468">
    <property type="entry name" value="GLYCOGEN PHOSPHORYLASE"/>
    <property type="match status" value="1"/>
</dbReference>
<dbReference type="FunFam" id="3.40.50.2000:FF:000005">
    <property type="entry name" value="Alpha-1,4 glucan phosphorylase"/>
    <property type="match status" value="1"/>
</dbReference>
<sequence length="821" mass="93795">MAKRASTPPLPHDRPGLDKVSLQRSISNHLLFTVGKTRDKASRHDWFVAVAHAVRDCMVENWIQTQEQLHKHEGKRVYYLSLEFLLGRMLVNSLYNLGLLDTCRECLTDLGVDFESIRAVEEDAGLGNGGLGRLAACFMDSLATLNYSACGYGIRYEYGMFHQDIENGEQIERPDSWLRFGNPWEFRRPEVSYEIHFGGKVTHYREEDGVARYHWVDTEVVLALAYDLPVPGHATPTTNSLRLWSARGTHEFDLRYFNEGDYMEAVANKNESENLSMVLYPDDSSMEGRMLRLKQQYFFVSASLQDIIQRHLNHHPDLSMLADKVAIQLNDTHPSLCIPELMRLLLDVYHWDWDSAWDLTNRLFSYTNHTIMPEALETWSVDLMEKLLPRHLQLVYEINHRLLEEVRHRHPGDPSVLQRLSLIDETGGRRVRMAHLAIVGSHHVNGVAQLHTQLLKSTTFAEFDALYPGKILNVTNGITPRRWLNEANFRLSALLSETLGEAWKNDLSQLSALAPRADDEIFQQRFRAVKQANKQALAAYLFQRHGMTLDPETLFDVQVKRIHEYKRQLLNVLGVITRYNRLRSGQGDHMVPRTVIFSGKAAPGYAAAKRIIALIHAVAEVINNDPLVHDRLKVVFIPNYNVTIALRLIPAAELSEQISTAGTEASGTGNMKLALNGALTLGTLDGANIEIGQAVGWDNFFVFGETAEQIAQLQKTGYHPQELVHTHEELRQVLDMITQGYFSPDQPHRFAPIVEELTTRDRFFLLADYEAYIAAQERVDDVYRNPTEWTRRSILNVAHMGVFSSDRCIQEYARNIWHLND</sequence>
<keyword evidence="7 10" id="KW-0663">Pyridoxal phosphate</keyword>
<dbReference type="InterPro" id="IPR000811">
    <property type="entry name" value="Glyco_trans_35"/>
</dbReference>
<feature type="modified residue" description="N6-(pyridoxal phosphate)lysine" evidence="10">
    <location>
        <position position="672"/>
    </location>
</feature>
<evidence type="ECO:0000256" key="6">
    <source>
        <dbReference type="ARBA" id="ARBA00022679"/>
    </source>
</evidence>
<evidence type="ECO:0000256" key="5">
    <source>
        <dbReference type="ARBA" id="ARBA00022676"/>
    </source>
</evidence>
<dbReference type="SUPFAM" id="SSF53756">
    <property type="entry name" value="UDP-Glycosyltransferase/glycogen phosphorylase"/>
    <property type="match status" value="1"/>
</dbReference>
<dbReference type="PIRSF" id="PIRSF000460">
    <property type="entry name" value="Pprylas_GlgP"/>
    <property type="match status" value="1"/>
</dbReference>
<name>A0A859ABC3_9PROT</name>
<keyword evidence="5 11" id="KW-0328">Glycosyltransferase</keyword>
<keyword evidence="6 11" id="KW-0808">Transferase</keyword>
<keyword evidence="8 11" id="KW-0119">Carbohydrate metabolism</keyword>
<dbReference type="GO" id="GO:0008184">
    <property type="term" value="F:glycogen phosphorylase activity"/>
    <property type="evidence" value="ECO:0007669"/>
    <property type="project" value="InterPro"/>
</dbReference>
<dbReference type="FunFam" id="3.40.50.2000:FF:000002">
    <property type="entry name" value="Alpha-1,4 glucan phosphorylase"/>
    <property type="match status" value="1"/>
</dbReference>
<dbReference type="PATRIC" id="fig|1789004.3.peg.1363"/>
<evidence type="ECO:0000256" key="11">
    <source>
        <dbReference type="RuleBase" id="RU000587"/>
    </source>
</evidence>
<dbReference type="PROSITE" id="PS00102">
    <property type="entry name" value="PHOSPHORYLASE"/>
    <property type="match status" value="1"/>
</dbReference>
<keyword evidence="4" id="KW-0321">Glycogen metabolism</keyword>
<dbReference type="InterPro" id="IPR011833">
    <property type="entry name" value="Glycg_phsphrylas"/>
</dbReference>
<dbReference type="RefSeq" id="WP_062188066.1">
    <property type="nucleotide sequence ID" value="NZ_CP053675.1"/>
</dbReference>
<keyword evidence="14" id="KW-1185">Reference proteome</keyword>
<evidence type="ECO:0000256" key="2">
    <source>
        <dbReference type="ARBA" id="ARBA00001933"/>
    </source>
</evidence>
<evidence type="ECO:0000313" key="13">
    <source>
        <dbReference type="EMBL" id="QWY77481.1"/>
    </source>
</evidence>
<dbReference type="Pfam" id="PF00343">
    <property type="entry name" value="Phosphorylase"/>
    <property type="match status" value="1"/>
</dbReference>
<evidence type="ECO:0000256" key="4">
    <source>
        <dbReference type="ARBA" id="ARBA00022600"/>
    </source>
</evidence>
<dbReference type="Proteomes" id="UP000075653">
    <property type="component" value="Unassembled WGS sequence"/>
</dbReference>
<proteinExistence type="inferred from homology"/>
<evidence type="ECO:0000256" key="7">
    <source>
        <dbReference type="ARBA" id="ARBA00022898"/>
    </source>
</evidence>
<evidence type="ECO:0000256" key="8">
    <source>
        <dbReference type="ARBA" id="ARBA00023277"/>
    </source>
</evidence>
<dbReference type="GO" id="GO:0005980">
    <property type="term" value="P:glycogen catabolic process"/>
    <property type="evidence" value="ECO:0007669"/>
    <property type="project" value="TreeGrafter"/>
</dbReference>
<dbReference type="CDD" id="cd04300">
    <property type="entry name" value="GT35_Glycogen_Phosphorylase"/>
    <property type="match status" value="1"/>
</dbReference>
<dbReference type="Gene3D" id="3.40.50.2000">
    <property type="entry name" value="Glycogen Phosphorylase B"/>
    <property type="match status" value="2"/>
</dbReference>
<reference evidence="13" key="2">
    <citation type="submission" date="2021-02" db="EMBL/GenBank/DDBJ databases">
        <title>Comparative genomics of Ferrovum myxofaciens strains, predominant extremophile bacteria forming large biofilm stalactites in acid mine ecosystems.</title>
        <authorList>
            <person name="Burkartova K."/>
            <person name="Ridl J."/>
            <person name="Pajer P."/>
            <person name="Falteisek L."/>
        </authorList>
    </citation>
    <scope>NUCLEOTIDE SEQUENCE</scope>
    <source>
        <strain evidence="13">MI1III</strain>
    </source>
</reference>
<evidence type="ECO:0000313" key="12">
    <source>
        <dbReference type="EMBL" id="KXW58114.1"/>
    </source>
</evidence>
<dbReference type="AlphaFoldDB" id="A0A859ABC3"/>
<gene>
    <name evidence="12" type="primary">malP_1</name>
    <name evidence="12" type="ORF">FEMY_13450</name>
    <name evidence="13" type="ORF">JZL65_13650</name>
</gene>